<gene>
    <name evidence="1" type="ORF">MW7_013080</name>
</gene>
<dbReference type="Proteomes" id="UP000004277">
    <property type="component" value="Unassembled WGS sequence"/>
</dbReference>
<organism evidence="1 2">
    <name type="scientific">Imbroritus primus</name>
    <dbReference type="NCBI Taxonomy" id="3058603"/>
    <lineage>
        <taxon>Bacteria</taxon>
        <taxon>Pseudomonadati</taxon>
        <taxon>Pseudomonadota</taxon>
        <taxon>Betaproteobacteria</taxon>
        <taxon>Burkholderiales</taxon>
        <taxon>Burkholderiaceae</taxon>
        <taxon>Imbroritus</taxon>
    </lineage>
</organism>
<evidence type="ECO:0000313" key="1">
    <source>
        <dbReference type="EMBL" id="TMS57358.1"/>
    </source>
</evidence>
<keyword evidence="2" id="KW-1185">Reference proteome</keyword>
<comment type="caution">
    <text evidence="1">The sequence shown here is derived from an EMBL/GenBank/DDBJ whole genome shotgun (WGS) entry which is preliminary data.</text>
</comment>
<name>A0ACD3SMB4_9BURK</name>
<sequence>MELHLQSHHFTHRLPDWRAAALAGLVAGTVFIVMELLVVRFLMYQGAWGSVTMVAAIVLGRDVLTAPAQPAWMVVGVALLVHYALAIVLATLLAALITAFRLDSGYALALGTGIAFGVLVYVVNFYGLVRFFPWFNEARSIESLFAHMVFGLMAAGAYKHLERHPPEPM</sequence>
<dbReference type="EMBL" id="AKCV02000024">
    <property type="protein sequence ID" value="TMS57358.1"/>
    <property type="molecule type" value="Genomic_DNA"/>
</dbReference>
<protein>
    <submittedName>
        <fullName evidence="1">Uncharacterized protein</fullName>
    </submittedName>
</protein>
<proteinExistence type="predicted"/>
<evidence type="ECO:0000313" key="2">
    <source>
        <dbReference type="Proteomes" id="UP000004277"/>
    </source>
</evidence>
<accession>A0ACD3SMB4</accession>
<reference evidence="1" key="1">
    <citation type="submission" date="2019-05" db="EMBL/GenBank/DDBJ databases">
        <title>Revised genome assembly of Burkholderiaceae (previously Ralstonia) sp. PBA.</title>
        <authorList>
            <person name="Gan H.M."/>
        </authorList>
    </citation>
    <scope>NUCLEOTIDE SEQUENCE</scope>
    <source>
        <strain evidence="1">PBA</strain>
    </source>
</reference>